<dbReference type="Gene3D" id="3.20.20.30">
    <property type="entry name" value="Luciferase-like domain"/>
    <property type="match status" value="1"/>
</dbReference>
<evidence type="ECO:0000256" key="2">
    <source>
        <dbReference type="ARBA" id="ARBA00022643"/>
    </source>
</evidence>
<dbReference type="EMBL" id="JACCFS010000001">
    <property type="protein sequence ID" value="NYJ36731.1"/>
    <property type="molecule type" value="Genomic_DNA"/>
</dbReference>
<protein>
    <submittedName>
        <fullName evidence="6">Putative F420-dependent oxidoreductase</fullName>
    </submittedName>
</protein>
<name>A0A7Z0ER30_9ACTN</name>
<reference evidence="6 7" key="1">
    <citation type="submission" date="2020-07" db="EMBL/GenBank/DDBJ databases">
        <title>Sequencing the genomes of 1000 actinobacteria strains.</title>
        <authorList>
            <person name="Klenk H.-P."/>
        </authorList>
    </citation>
    <scope>NUCLEOTIDE SEQUENCE [LARGE SCALE GENOMIC DNA]</scope>
    <source>
        <strain evidence="6 7">DSM 44442</strain>
    </source>
</reference>
<dbReference type="GO" id="GO:0008726">
    <property type="term" value="F:alkanesulfonate monooxygenase activity"/>
    <property type="evidence" value="ECO:0007669"/>
    <property type="project" value="TreeGrafter"/>
</dbReference>
<dbReference type="InterPro" id="IPR050172">
    <property type="entry name" value="SsuD_RutA_monooxygenase"/>
</dbReference>
<dbReference type="NCBIfam" id="TIGR03619">
    <property type="entry name" value="F420_Rv2161c"/>
    <property type="match status" value="1"/>
</dbReference>
<dbReference type="InterPro" id="IPR019921">
    <property type="entry name" value="Lucif-like_OxRdtase_Rv2161c"/>
</dbReference>
<keyword evidence="2" id="KW-0288">FMN</keyword>
<dbReference type="PANTHER" id="PTHR42847:SF4">
    <property type="entry name" value="ALKANESULFONATE MONOOXYGENASE-RELATED"/>
    <property type="match status" value="1"/>
</dbReference>
<gene>
    <name evidence="6" type="ORF">HNR10_004612</name>
</gene>
<sequence length="278" mass="30313">MSELTEPMTGTRFQVVLPDESPHMAPEVLVDLGVRAEALGADTVWLPDHLLPPEPYGRTFGGVYEPLVTLAHLSARTSRIRLGTSVLVVPMRDPFLLAKQVATLHALSAGRFVLGAGVGWQAEEFAAVGADFATRGARTDEALRLLRHLFEGEGPFEGRFHSYERGVFEPRPRTRVPVMVGGVSDRALRRAADRADEWQGVGLDAPAFVRARNRLRELTDRPVRAGTRIVWEGGDAEFERAVAAYRALAAAGADAVAVWFGDVEGFGERMERFAAALA</sequence>
<dbReference type="InterPro" id="IPR011251">
    <property type="entry name" value="Luciferase-like_dom"/>
</dbReference>
<dbReference type="RefSeq" id="WP_179826858.1">
    <property type="nucleotide sequence ID" value="NZ_JACCFS010000001.1"/>
</dbReference>
<evidence type="ECO:0000256" key="3">
    <source>
        <dbReference type="ARBA" id="ARBA00023002"/>
    </source>
</evidence>
<dbReference type="Proteomes" id="UP000572051">
    <property type="component" value="Unassembled WGS sequence"/>
</dbReference>
<feature type="domain" description="Luciferase-like" evidence="5">
    <location>
        <begin position="24"/>
        <end position="221"/>
    </location>
</feature>
<dbReference type="AlphaFoldDB" id="A0A7Z0ER30"/>
<keyword evidence="7" id="KW-1185">Reference proteome</keyword>
<keyword evidence="3" id="KW-0560">Oxidoreductase</keyword>
<dbReference type="InterPro" id="IPR036661">
    <property type="entry name" value="Luciferase-like_sf"/>
</dbReference>
<evidence type="ECO:0000256" key="1">
    <source>
        <dbReference type="ARBA" id="ARBA00022630"/>
    </source>
</evidence>
<dbReference type="Pfam" id="PF00296">
    <property type="entry name" value="Bac_luciferase"/>
    <property type="match status" value="1"/>
</dbReference>
<evidence type="ECO:0000313" key="7">
    <source>
        <dbReference type="Proteomes" id="UP000572051"/>
    </source>
</evidence>
<comment type="caution">
    <text evidence="6">The sequence shown here is derived from an EMBL/GenBank/DDBJ whole genome shotgun (WGS) entry which is preliminary data.</text>
</comment>
<keyword evidence="1" id="KW-0285">Flavoprotein</keyword>
<evidence type="ECO:0000256" key="4">
    <source>
        <dbReference type="ARBA" id="ARBA00023033"/>
    </source>
</evidence>
<dbReference type="SUPFAM" id="SSF51679">
    <property type="entry name" value="Bacterial luciferase-like"/>
    <property type="match status" value="1"/>
</dbReference>
<keyword evidence="4" id="KW-0503">Monooxygenase</keyword>
<dbReference type="GO" id="GO:0046306">
    <property type="term" value="P:alkanesulfonate catabolic process"/>
    <property type="evidence" value="ECO:0007669"/>
    <property type="project" value="TreeGrafter"/>
</dbReference>
<dbReference type="PANTHER" id="PTHR42847">
    <property type="entry name" value="ALKANESULFONATE MONOOXYGENASE"/>
    <property type="match status" value="1"/>
</dbReference>
<proteinExistence type="predicted"/>
<organism evidence="6 7">
    <name type="scientific">Nocardiopsis aegyptia</name>
    <dbReference type="NCBI Taxonomy" id="220378"/>
    <lineage>
        <taxon>Bacteria</taxon>
        <taxon>Bacillati</taxon>
        <taxon>Actinomycetota</taxon>
        <taxon>Actinomycetes</taxon>
        <taxon>Streptosporangiales</taxon>
        <taxon>Nocardiopsidaceae</taxon>
        <taxon>Nocardiopsis</taxon>
    </lineage>
</organism>
<accession>A0A7Z0ER30</accession>
<evidence type="ECO:0000313" key="6">
    <source>
        <dbReference type="EMBL" id="NYJ36731.1"/>
    </source>
</evidence>
<evidence type="ECO:0000259" key="5">
    <source>
        <dbReference type="Pfam" id="PF00296"/>
    </source>
</evidence>